<dbReference type="AlphaFoldDB" id="A0AAP2Q9X5"/>
<accession>A0AAP2Q9X5</accession>
<protein>
    <submittedName>
        <fullName evidence="1">Uncharacterized protein</fullName>
    </submittedName>
</protein>
<dbReference type="Proteomes" id="UP001198806">
    <property type="component" value="Unassembled WGS sequence"/>
</dbReference>
<reference evidence="1" key="1">
    <citation type="submission" date="2021-10" db="EMBL/GenBank/DDBJ databases">
        <title>Collection of gut derived symbiotic bacterial strains cultured from healthy donors.</title>
        <authorList>
            <person name="Lin H."/>
            <person name="Littmann E."/>
            <person name="Kohout C."/>
            <person name="Pamer E.G."/>
        </authorList>
    </citation>
    <scope>NUCLEOTIDE SEQUENCE</scope>
    <source>
        <strain evidence="1">DFI.2.94</strain>
    </source>
</reference>
<dbReference type="RefSeq" id="WP_009275889.1">
    <property type="nucleotide sequence ID" value="NZ_CP042285.1"/>
</dbReference>
<proteinExistence type="predicted"/>
<sequence>MTKEERKRFDNTRRDLQENPVKAMLFYAHYGTKETANETCDNPFERWKQTTQRENRAICNHLGIEYKDEDFKISSEKLAKEWCKNLPDIE</sequence>
<gene>
    <name evidence="1" type="ORF">LI194_17725</name>
</gene>
<organism evidence="1 2">
    <name type="scientific">Parabacteroides distasonis</name>
    <dbReference type="NCBI Taxonomy" id="823"/>
    <lineage>
        <taxon>Bacteria</taxon>
        <taxon>Pseudomonadati</taxon>
        <taxon>Bacteroidota</taxon>
        <taxon>Bacteroidia</taxon>
        <taxon>Bacteroidales</taxon>
        <taxon>Tannerellaceae</taxon>
        <taxon>Parabacteroides</taxon>
    </lineage>
</organism>
<evidence type="ECO:0000313" key="1">
    <source>
        <dbReference type="EMBL" id="MCB6519628.1"/>
    </source>
</evidence>
<dbReference type="GeneID" id="93524867"/>
<dbReference type="EMBL" id="JAJCNI010000026">
    <property type="protein sequence ID" value="MCB6519628.1"/>
    <property type="molecule type" value="Genomic_DNA"/>
</dbReference>
<evidence type="ECO:0000313" key="2">
    <source>
        <dbReference type="Proteomes" id="UP001198806"/>
    </source>
</evidence>
<name>A0AAP2Q9X5_PARDI</name>
<comment type="caution">
    <text evidence="1">The sequence shown here is derived from an EMBL/GenBank/DDBJ whole genome shotgun (WGS) entry which is preliminary data.</text>
</comment>